<comment type="catalytic activity">
    <reaction evidence="1">
        <text>ATP + protein L-histidine = ADP + protein N-phospho-L-histidine.</text>
        <dbReference type="EC" id="2.7.13.3"/>
    </reaction>
</comment>
<dbReference type="Pfam" id="PF01627">
    <property type="entry name" value="Hpt"/>
    <property type="match status" value="1"/>
</dbReference>
<keyword evidence="7" id="KW-0812">Transmembrane</keyword>
<evidence type="ECO:0000313" key="23">
    <source>
        <dbReference type="Proteomes" id="UP001195903"/>
    </source>
</evidence>
<evidence type="ECO:0000256" key="3">
    <source>
        <dbReference type="ARBA" id="ARBA00012438"/>
    </source>
</evidence>
<dbReference type="SMART" id="SM00388">
    <property type="entry name" value="HisKA"/>
    <property type="match status" value="1"/>
</dbReference>
<dbReference type="SMART" id="SM00448">
    <property type="entry name" value="REC"/>
    <property type="match status" value="2"/>
</dbReference>
<dbReference type="InterPro" id="IPR005467">
    <property type="entry name" value="His_kinase_dom"/>
</dbReference>
<dbReference type="InterPro" id="IPR035965">
    <property type="entry name" value="PAS-like_dom_sf"/>
</dbReference>
<dbReference type="CDD" id="cd00082">
    <property type="entry name" value="HisKA"/>
    <property type="match status" value="1"/>
</dbReference>
<evidence type="ECO:0000256" key="8">
    <source>
        <dbReference type="ARBA" id="ARBA00022741"/>
    </source>
</evidence>
<feature type="domain" description="HPt" evidence="21">
    <location>
        <begin position="1570"/>
        <end position="1661"/>
    </location>
</feature>
<evidence type="ECO:0000256" key="13">
    <source>
        <dbReference type="ARBA" id="ARBA00023136"/>
    </source>
</evidence>
<feature type="domain" description="HAMP" evidence="20">
    <location>
        <begin position="323"/>
        <end position="376"/>
    </location>
</feature>
<keyword evidence="6" id="KW-0808">Transferase</keyword>
<dbReference type="InterPro" id="IPR036641">
    <property type="entry name" value="HPT_dom_sf"/>
</dbReference>
<dbReference type="NCBIfam" id="TIGR00229">
    <property type="entry name" value="sensory_box"/>
    <property type="match status" value="4"/>
</dbReference>
<name>A0ABS5V004_9GAMM</name>
<dbReference type="PROSITE" id="PS50113">
    <property type="entry name" value="PAC"/>
    <property type="match status" value="1"/>
</dbReference>
<dbReference type="Pfam" id="PF13426">
    <property type="entry name" value="PAS_9"/>
    <property type="match status" value="2"/>
</dbReference>
<dbReference type="SMART" id="SM00086">
    <property type="entry name" value="PAC"/>
    <property type="match status" value="5"/>
</dbReference>
<dbReference type="InterPro" id="IPR001789">
    <property type="entry name" value="Sig_transdc_resp-reg_receiver"/>
</dbReference>
<proteinExistence type="predicted"/>
<dbReference type="InterPro" id="IPR008207">
    <property type="entry name" value="Sig_transdc_His_kin_Hpt_dom"/>
</dbReference>
<feature type="modified residue" description="4-aspartylphosphate" evidence="15">
    <location>
        <position position="1320"/>
    </location>
</feature>
<dbReference type="PANTHER" id="PTHR45339:SF1">
    <property type="entry name" value="HYBRID SIGNAL TRANSDUCTION HISTIDINE KINASE J"/>
    <property type="match status" value="1"/>
</dbReference>
<evidence type="ECO:0000256" key="5">
    <source>
        <dbReference type="ARBA" id="ARBA00022553"/>
    </source>
</evidence>
<dbReference type="SUPFAM" id="SSF47384">
    <property type="entry name" value="Homodimeric domain of signal transducing histidine kinase"/>
    <property type="match status" value="1"/>
</dbReference>
<dbReference type="Pfam" id="PF00072">
    <property type="entry name" value="Response_reg"/>
    <property type="match status" value="2"/>
</dbReference>
<feature type="domain" description="PAC" evidence="19">
    <location>
        <begin position="711"/>
        <end position="763"/>
    </location>
</feature>
<dbReference type="InterPro" id="IPR036890">
    <property type="entry name" value="HATPase_C_sf"/>
</dbReference>
<evidence type="ECO:0000256" key="15">
    <source>
        <dbReference type="PROSITE-ProRule" id="PRU00169"/>
    </source>
</evidence>
<evidence type="ECO:0000259" key="20">
    <source>
        <dbReference type="PROSITE" id="PS50885"/>
    </source>
</evidence>
<dbReference type="SUPFAM" id="SSF55785">
    <property type="entry name" value="PYP-like sensor domain (PAS domain)"/>
    <property type="match status" value="5"/>
</dbReference>
<dbReference type="PROSITE" id="PS50112">
    <property type="entry name" value="PAS"/>
    <property type="match status" value="3"/>
</dbReference>
<dbReference type="Proteomes" id="UP001195903">
    <property type="component" value="Unassembled WGS sequence"/>
</dbReference>
<dbReference type="PRINTS" id="PR00344">
    <property type="entry name" value="BCTRLSENSOR"/>
</dbReference>
<dbReference type="Pfam" id="PF02518">
    <property type="entry name" value="HATPase_c"/>
    <property type="match status" value="1"/>
</dbReference>
<feature type="modified residue" description="Phosphohistidine" evidence="14">
    <location>
        <position position="1609"/>
    </location>
</feature>
<dbReference type="Gene3D" id="1.10.287.130">
    <property type="match status" value="1"/>
</dbReference>
<dbReference type="SMART" id="SM00387">
    <property type="entry name" value="HATPase_c"/>
    <property type="match status" value="1"/>
</dbReference>
<evidence type="ECO:0000259" key="16">
    <source>
        <dbReference type="PROSITE" id="PS50109"/>
    </source>
</evidence>
<protein>
    <recommendedName>
        <fullName evidence="3">histidine kinase</fullName>
        <ecNumber evidence="3">2.7.13.3</ecNumber>
    </recommendedName>
</protein>
<dbReference type="CDD" id="cd17546">
    <property type="entry name" value="REC_hyHK_CKI1_RcsC-like"/>
    <property type="match status" value="2"/>
</dbReference>
<keyword evidence="13" id="KW-0472">Membrane</keyword>
<dbReference type="InterPro" id="IPR011006">
    <property type="entry name" value="CheY-like_superfamily"/>
</dbReference>
<dbReference type="InterPro" id="IPR003661">
    <property type="entry name" value="HisK_dim/P_dom"/>
</dbReference>
<feature type="domain" description="Histidine kinase" evidence="16">
    <location>
        <begin position="1034"/>
        <end position="1255"/>
    </location>
</feature>
<dbReference type="PROSITE" id="PS50109">
    <property type="entry name" value="HIS_KIN"/>
    <property type="match status" value="1"/>
</dbReference>
<dbReference type="CDD" id="cd12913">
    <property type="entry name" value="PDC1_MCP_like"/>
    <property type="match status" value="1"/>
</dbReference>
<accession>A0ABS5V004</accession>
<evidence type="ECO:0000256" key="11">
    <source>
        <dbReference type="ARBA" id="ARBA00022989"/>
    </source>
</evidence>
<dbReference type="Pfam" id="PF08447">
    <property type="entry name" value="PAS_3"/>
    <property type="match status" value="3"/>
</dbReference>
<evidence type="ECO:0000256" key="7">
    <source>
        <dbReference type="ARBA" id="ARBA00022692"/>
    </source>
</evidence>
<dbReference type="PANTHER" id="PTHR45339">
    <property type="entry name" value="HYBRID SIGNAL TRANSDUCTION HISTIDINE KINASE J"/>
    <property type="match status" value="1"/>
</dbReference>
<dbReference type="InterPro" id="IPR000014">
    <property type="entry name" value="PAS"/>
</dbReference>
<dbReference type="Gene3D" id="3.30.450.20">
    <property type="entry name" value="PAS domain"/>
    <property type="match status" value="7"/>
</dbReference>
<feature type="domain" description="PAS" evidence="18">
    <location>
        <begin position="892"/>
        <end position="962"/>
    </location>
</feature>
<feature type="domain" description="PAS" evidence="18">
    <location>
        <begin position="510"/>
        <end position="556"/>
    </location>
</feature>
<keyword evidence="11" id="KW-1133">Transmembrane helix</keyword>
<dbReference type="Pfam" id="PF22673">
    <property type="entry name" value="MCP-like_PDC_1"/>
    <property type="match status" value="1"/>
</dbReference>
<dbReference type="InterPro" id="IPR013655">
    <property type="entry name" value="PAS_fold_3"/>
</dbReference>
<dbReference type="SUPFAM" id="SSF47226">
    <property type="entry name" value="Histidine-containing phosphotransfer domain, HPT domain"/>
    <property type="match status" value="1"/>
</dbReference>
<comment type="subcellular location">
    <subcellularLocation>
        <location evidence="2">Cell membrane</location>
        <topology evidence="2">Multi-pass membrane protein</topology>
    </subcellularLocation>
</comment>
<evidence type="ECO:0000259" key="17">
    <source>
        <dbReference type="PROSITE" id="PS50110"/>
    </source>
</evidence>
<dbReference type="PROSITE" id="PS50110">
    <property type="entry name" value="RESPONSE_REGULATORY"/>
    <property type="match status" value="2"/>
</dbReference>
<feature type="modified residue" description="4-aspartylphosphate" evidence="15">
    <location>
        <position position="1461"/>
    </location>
</feature>
<evidence type="ECO:0000256" key="4">
    <source>
        <dbReference type="ARBA" id="ARBA00022475"/>
    </source>
</evidence>
<feature type="domain" description="Response regulatory" evidence="17">
    <location>
        <begin position="1271"/>
        <end position="1385"/>
    </location>
</feature>
<feature type="domain" description="Response regulatory" evidence="17">
    <location>
        <begin position="1412"/>
        <end position="1528"/>
    </location>
</feature>
<organism evidence="22 23">
    <name type="scientific">Shewanella jiangmenensis</name>
    <dbReference type="NCBI Taxonomy" id="2837387"/>
    <lineage>
        <taxon>Bacteria</taxon>
        <taxon>Pseudomonadati</taxon>
        <taxon>Pseudomonadota</taxon>
        <taxon>Gammaproteobacteria</taxon>
        <taxon>Alteromonadales</taxon>
        <taxon>Shewanellaceae</taxon>
        <taxon>Shewanella</taxon>
    </lineage>
</organism>
<dbReference type="InterPro" id="IPR003594">
    <property type="entry name" value="HATPase_dom"/>
</dbReference>
<dbReference type="SUPFAM" id="SSF55874">
    <property type="entry name" value="ATPase domain of HSP90 chaperone/DNA topoisomerase II/histidine kinase"/>
    <property type="match status" value="1"/>
</dbReference>
<dbReference type="Gene3D" id="3.30.565.10">
    <property type="entry name" value="Histidine kinase-like ATPase, C-terminal domain"/>
    <property type="match status" value="1"/>
</dbReference>
<dbReference type="InterPro" id="IPR001610">
    <property type="entry name" value="PAC"/>
</dbReference>
<dbReference type="InterPro" id="IPR036097">
    <property type="entry name" value="HisK_dim/P_sf"/>
</dbReference>
<keyword evidence="5 15" id="KW-0597">Phosphoprotein</keyword>
<dbReference type="Pfam" id="PF00512">
    <property type="entry name" value="HisKA"/>
    <property type="match status" value="1"/>
</dbReference>
<dbReference type="EC" id="2.7.13.3" evidence="3"/>
<dbReference type="PROSITE" id="PS50894">
    <property type="entry name" value="HPT"/>
    <property type="match status" value="1"/>
</dbReference>
<keyword evidence="12" id="KW-0902">Two-component regulatory system</keyword>
<evidence type="ECO:0000256" key="9">
    <source>
        <dbReference type="ARBA" id="ARBA00022777"/>
    </source>
</evidence>
<keyword evidence="9" id="KW-0418">Kinase</keyword>
<dbReference type="InterPro" id="IPR000700">
    <property type="entry name" value="PAS-assoc_C"/>
</dbReference>
<feature type="domain" description="PAS" evidence="18">
    <location>
        <begin position="764"/>
        <end position="833"/>
    </location>
</feature>
<reference evidence="22 23" key="1">
    <citation type="submission" date="2021-05" db="EMBL/GenBank/DDBJ databases">
        <title>Shewanella sp. JM162201.</title>
        <authorList>
            <person name="Xu S."/>
            <person name="Li A."/>
        </authorList>
    </citation>
    <scope>NUCLEOTIDE SEQUENCE [LARGE SCALE GENOMIC DNA]</scope>
    <source>
        <strain evidence="22 23">JM162201</strain>
    </source>
</reference>
<dbReference type="InterPro" id="IPR004358">
    <property type="entry name" value="Sig_transdc_His_kin-like_C"/>
</dbReference>
<dbReference type="Gene3D" id="1.20.120.160">
    <property type="entry name" value="HPT domain"/>
    <property type="match status" value="1"/>
</dbReference>
<keyword evidence="8" id="KW-0547">Nucleotide-binding</keyword>
<dbReference type="InterPro" id="IPR003660">
    <property type="entry name" value="HAMP_dom"/>
</dbReference>
<keyword evidence="10" id="KW-0067">ATP-binding</keyword>
<evidence type="ECO:0000259" key="21">
    <source>
        <dbReference type="PROSITE" id="PS50894"/>
    </source>
</evidence>
<keyword evidence="23" id="KW-1185">Reference proteome</keyword>
<dbReference type="CDD" id="cd18774">
    <property type="entry name" value="PDC2_HK_sensor"/>
    <property type="match status" value="1"/>
</dbReference>
<evidence type="ECO:0000256" key="12">
    <source>
        <dbReference type="ARBA" id="ARBA00023012"/>
    </source>
</evidence>
<dbReference type="Gene3D" id="3.40.50.2300">
    <property type="match status" value="2"/>
</dbReference>
<dbReference type="PROSITE" id="PS50885">
    <property type="entry name" value="HAMP"/>
    <property type="match status" value="1"/>
</dbReference>
<comment type="caution">
    <text evidence="22">The sequence shown here is derived from an EMBL/GenBank/DDBJ whole genome shotgun (WGS) entry which is preliminary data.</text>
</comment>
<evidence type="ECO:0000256" key="2">
    <source>
        <dbReference type="ARBA" id="ARBA00004651"/>
    </source>
</evidence>
<dbReference type="CDD" id="cd00130">
    <property type="entry name" value="PAS"/>
    <property type="match status" value="4"/>
</dbReference>
<evidence type="ECO:0000256" key="1">
    <source>
        <dbReference type="ARBA" id="ARBA00000085"/>
    </source>
</evidence>
<gene>
    <name evidence="22" type="ORF">KJI95_04365</name>
</gene>
<evidence type="ECO:0000256" key="10">
    <source>
        <dbReference type="ARBA" id="ARBA00022840"/>
    </source>
</evidence>
<keyword evidence="4" id="KW-1003">Cell membrane</keyword>
<evidence type="ECO:0000313" key="22">
    <source>
        <dbReference type="EMBL" id="MBT1443760.1"/>
    </source>
</evidence>
<evidence type="ECO:0000256" key="14">
    <source>
        <dbReference type="PROSITE-ProRule" id="PRU00110"/>
    </source>
</evidence>
<sequence length="1752" mass="194264">MQETRLKTFKTRILLQIALPLIVLMTALAAVNGWFDYQQTRKDFFADLAEKANYAAGRLESELNFTERDTRTLAFALTNLASTEELQQGDSLYLQLRERMALNPGFYGTAIAFKPDFLPTARLFAPYVFRQNNELIQKDLGRDGYDYSSGKWDWWDKAIDNPEGYWTPAYFDEGGGDVPMLTFSQPFGGKVALGVVTTDLALAGLPATVGISPKQLIVADGSGRLIYHPDSELSLNGTLADWLVDGVDPRLLTMAQGELSVRDRKNTRYLVSVAPVQPLGWRLLVVTPEQHLLEAMSHKVLGVSLSMLLFLGLLLLTSYASARRLTAPLEWLESGIVSFSKGQIKRLQKPSGAVREVATLSEKFNEMAAALEEREQALLDSRGNRFARLIDGMSDKSFYCSMAPSGALEQVSNGVEKVLGLSPELMKRKYQRLFSSNPINEQNWQYTERALSGESVPAHQVEMEAHDGRLRRLDLFMQPLLDNDGALLSVEMLFTDVTEQMSAAAWSNAVLEAAPEAMLIVDEAGNLVFSNSRCQSLFGYRSDEMLGLNVETLMPEMHRVAHAQSRHEFVAKGKDRIMAEGRLLHALKRDGSLFPVQIGLSILPADDNGQHQVAASIRDLSVQIEVEQKIRESESRFRGLVSNIPGAVYRTRIGEVWVMEYVSDNIADITGYPAWHFIDNKKRSFASIIFDDDMGHCNRVIDTALAEQHAFEVEYRIVHRDGQLRWIHEKGKASYDEDGNPLWFDGAINDITEQKLFQERLEQSRERLEHITESVPSTVYQLTWRHEKDRRFTFLSSAVMSTLGFHRDEIFANFELVAERINDEDRPEFIRLLSGKGGMQWTKEFRYSFPSGEVRWLEAGARGSKQDDCLVWNGYMMDISARKKMEAGLAKSEAHFRALFDNAGMGIVNLDGRGMIKDCNARFLSDLGMSLDDVKRRALADLMYPDDRELATNLPQALTESGDSIHGEWRMLSGSGELMWMAVIASELDEDDGERSVVMSVANITRLKLLSDELLAAKEDADAANQAKSDFLANMSHEIRTPMNAIIGMSQLCLQTNLDRKQRNYVEKIERASKSLLGIINDILDFSKIEAGKLDIEVVPFQLDTILEDLGDMFSVKAEAKQLELLFSVAPNVPRHLEGDPLRLGQVLINLMNNAIKFTERGEVMLSISELARDGDEVQLKFAVRDSGIGLTAEQQGKLFKSFSQADTSTTRKYGGTGLGLAICKQLVELMGGEIGVDSQFGNGSTFFFTISAKVSEQALPNVERELENMPVLVVDDNNTARDIMRATLQSMGFAVETARSGMEALEKCAANTYRIAMVDWKMPEMDGLETASRLKQLPNPPVVLMVSAHADASFVDEVAARGNSGYIAKPISASRLLDGIMSALGKQGQKPVRRKAEPLDAAQLECLRGKRVLLVEDNEMNQEVATEFLEQVGVVLSIADNGQIALEKLSQQTFDIVLMDCQMPVMDGYQATRELRKMPGLAELPVVAMTANAMAGDRELCLAAGMNDHIAKPIEVGLLYQALLRYLGPADITLPAADMTLKAATPAMVSWPLHDDIDIDRGLQLVQNSARLYRRILERFADGQAQAPAQIRKAIKEGRQEDAVRFAHTLKGVAGNLSAEVLVELGRSLEAKLSQGEAVDELLAELELKLAPIVAAIRLWLDGEEGDAQSDAQAEVLPDAEVCAALRAILAKLEESDASAVMAIDALGAQVAPKLKARFKPVTELVSGYQFDDGADLLKELLQELEGSSDA</sequence>
<dbReference type="SUPFAM" id="SSF52172">
    <property type="entry name" value="CheY-like"/>
    <property type="match status" value="2"/>
</dbReference>
<dbReference type="RefSeq" id="WP_214505921.1">
    <property type="nucleotide sequence ID" value="NZ_JAHEPS010000001.1"/>
</dbReference>
<dbReference type="EMBL" id="JAHEPS010000001">
    <property type="protein sequence ID" value="MBT1443760.1"/>
    <property type="molecule type" value="Genomic_DNA"/>
</dbReference>
<dbReference type="CDD" id="cd16922">
    <property type="entry name" value="HATPase_EvgS-ArcB-TorS-like"/>
    <property type="match status" value="1"/>
</dbReference>
<evidence type="ECO:0000259" key="19">
    <source>
        <dbReference type="PROSITE" id="PS50113"/>
    </source>
</evidence>
<evidence type="ECO:0000256" key="6">
    <source>
        <dbReference type="ARBA" id="ARBA00022679"/>
    </source>
</evidence>
<evidence type="ECO:0000259" key="18">
    <source>
        <dbReference type="PROSITE" id="PS50112"/>
    </source>
</evidence>
<dbReference type="SMART" id="SM00091">
    <property type="entry name" value="PAS"/>
    <property type="match status" value="5"/>
</dbReference>